<evidence type="ECO:0000313" key="2">
    <source>
        <dbReference type="Proteomes" id="UP000005945"/>
    </source>
</evidence>
<name>A8SET2_9FIRM</name>
<dbReference type="Proteomes" id="UP000005945">
    <property type="component" value="Unassembled WGS sequence"/>
</dbReference>
<dbReference type="AlphaFoldDB" id="A8SET2"/>
<sequence>MFADPEWFTCIKDTIPRTKMQETRGLFLRDFFSMLSWQRILPFCRGLPRKGHFPAVTPLLRCR</sequence>
<dbReference type="HOGENOM" id="CLU_2879222_0_0_9"/>
<protein>
    <submittedName>
        <fullName evidence="1">Uncharacterized protein</fullName>
    </submittedName>
</protein>
<accession>A8SET2</accession>
<reference evidence="1 2" key="1">
    <citation type="submission" date="2007-09" db="EMBL/GenBank/DDBJ databases">
        <title>Draft genome sequence of Faecalibacterium prausnitzii M21/2.</title>
        <authorList>
            <person name="Sudarsanam P."/>
            <person name="Ley R."/>
            <person name="Guruge J."/>
            <person name="Turnbaugh P.J."/>
            <person name="Mahowald M."/>
            <person name="Liep D."/>
            <person name="Gordon J."/>
        </authorList>
    </citation>
    <scope>NUCLEOTIDE SEQUENCE [LARGE SCALE GENOMIC DNA]</scope>
    <source>
        <strain evidence="1 2">M21/2</strain>
    </source>
</reference>
<gene>
    <name evidence="1" type="ORF">FAEPRAM212_02544</name>
</gene>
<reference evidence="1 2" key="2">
    <citation type="submission" date="2007-09" db="EMBL/GenBank/DDBJ databases">
        <authorList>
            <person name="Fulton L."/>
            <person name="Clifton S."/>
            <person name="Fulton B."/>
            <person name="Xu J."/>
            <person name="Minx P."/>
            <person name="Pepin K.H."/>
            <person name="Johnson M."/>
            <person name="Thiruvilangam P."/>
            <person name="Bhonagiri V."/>
            <person name="Nash W.E."/>
            <person name="Mardis E.R."/>
            <person name="Wilson R.K."/>
        </authorList>
    </citation>
    <scope>NUCLEOTIDE SEQUENCE [LARGE SCALE GENOMIC DNA]</scope>
    <source>
        <strain evidence="1 2">M21/2</strain>
    </source>
</reference>
<evidence type="ECO:0000313" key="1">
    <source>
        <dbReference type="EMBL" id="EDP19765.1"/>
    </source>
</evidence>
<dbReference type="EMBL" id="ABED02000029">
    <property type="protein sequence ID" value="EDP19765.1"/>
    <property type="molecule type" value="Genomic_DNA"/>
</dbReference>
<proteinExistence type="predicted"/>
<organism evidence="1 2">
    <name type="scientific">Faecalibacterium prausnitzii M21/2</name>
    <dbReference type="NCBI Taxonomy" id="411485"/>
    <lineage>
        <taxon>Bacteria</taxon>
        <taxon>Bacillati</taxon>
        <taxon>Bacillota</taxon>
        <taxon>Clostridia</taxon>
        <taxon>Eubacteriales</taxon>
        <taxon>Oscillospiraceae</taxon>
        <taxon>Faecalibacterium</taxon>
    </lineage>
</organism>
<comment type="caution">
    <text evidence="1">The sequence shown here is derived from an EMBL/GenBank/DDBJ whole genome shotgun (WGS) entry which is preliminary data.</text>
</comment>